<evidence type="ECO:0000313" key="4">
    <source>
        <dbReference type="EMBL" id="PLW58373.1"/>
    </source>
</evidence>
<dbReference type="PANTHER" id="PTHR42695">
    <property type="entry name" value="GLUTAMINE AMIDOTRANSFERASE YLR126C-RELATED"/>
    <property type="match status" value="1"/>
</dbReference>
<dbReference type="Pfam" id="PF00117">
    <property type="entry name" value="GATase"/>
    <property type="match status" value="1"/>
</dbReference>
<feature type="domain" description="Glutamine amidotransferase" evidence="1">
    <location>
        <begin position="107"/>
        <end position="230"/>
    </location>
</feature>
<dbReference type="Gene3D" id="3.40.50.880">
    <property type="match status" value="1"/>
</dbReference>
<evidence type="ECO:0000313" key="2">
    <source>
        <dbReference type="EMBL" id="PLW21109.1"/>
    </source>
</evidence>
<proteinExistence type="predicted"/>
<dbReference type="SUPFAM" id="SSF52317">
    <property type="entry name" value="Class I glutamine amidotransferase-like"/>
    <property type="match status" value="1"/>
</dbReference>
<organism evidence="4 5">
    <name type="scientific">Puccinia coronata f. sp. avenae</name>
    <dbReference type="NCBI Taxonomy" id="200324"/>
    <lineage>
        <taxon>Eukaryota</taxon>
        <taxon>Fungi</taxon>
        <taxon>Dikarya</taxon>
        <taxon>Basidiomycota</taxon>
        <taxon>Pucciniomycotina</taxon>
        <taxon>Pucciniomycetes</taxon>
        <taxon>Pucciniales</taxon>
        <taxon>Pucciniaceae</taxon>
        <taxon>Puccinia</taxon>
    </lineage>
</organism>
<dbReference type="PROSITE" id="PS51273">
    <property type="entry name" value="GATASE_TYPE_1"/>
    <property type="match status" value="1"/>
</dbReference>
<name>A0A2N5W815_9BASI</name>
<dbReference type="STRING" id="200324.A0A2N5W815"/>
<dbReference type="EMBL" id="PGCI01000629">
    <property type="protein sequence ID" value="PLW23612.1"/>
    <property type="molecule type" value="Genomic_DNA"/>
</dbReference>
<dbReference type="Proteomes" id="UP000235392">
    <property type="component" value="Unassembled WGS sequence"/>
</dbReference>
<accession>A0A2N5W815</accession>
<dbReference type="AlphaFoldDB" id="A0A2N5W815"/>
<dbReference type="GO" id="GO:0005634">
    <property type="term" value="C:nucleus"/>
    <property type="evidence" value="ECO:0007669"/>
    <property type="project" value="TreeGrafter"/>
</dbReference>
<dbReference type="InterPro" id="IPR017926">
    <property type="entry name" value="GATASE"/>
</dbReference>
<evidence type="ECO:0000313" key="5">
    <source>
        <dbReference type="Proteomes" id="UP000235388"/>
    </source>
</evidence>
<comment type="caution">
    <text evidence="4">The sequence shown here is derived from an EMBL/GenBank/DDBJ whole genome shotgun (WGS) entry which is preliminary data.</text>
</comment>
<dbReference type="OrthoDB" id="92161at2759"/>
<reference evidence="5 6" key="1">
    <citation type="submission" date="2017-11" db="EMBL/GenBank/DDBJ databases">
        <title>De novo assembly and phasing of dikaryotic genomes from two isolates of Puccinia coronata f. sp. avenae, the causal agent of oat crown rust.</title>
        <authorList>
            <person name="Miller M.E."/>
            <person name="Zhang Y."/>
            <person name="Omidvar V."/>
            <person name="Sperschneider J."/>
            <person name="Schwessinger B."/>
            <person name="Raley C."/>
            <person name="Palmer J.M."/>
            <person name="Garnica D."/>
            <person name="Upadhyaya N."/>
            <person name="Rathjen J."/>
            <person name="Taylor J.M."/>
            <person name="Park R.F."/>
            <person name="Dodds P.N."/>
            <person name="Hirsch C.D."/>
            <person name="Kianian S.F."/>
            <person name="Figueroa M."/>
        </authorList>
    </citation>
    <scope>NUCLEOTIDE SEQUENCE [LARGE SCALE GENOMIC DNA]</scope>
    <source>
        <strain evidence="4">12NC29</strain>
        <strain evidence="3">12SD80</strain>
    </source>
</reference>
<sequence>MRCSLITPQQITHDRNDTEPGTPIIILLRAGVLVPEAAAKLGTYHEVFSQFLQDGLNYQQHTKHLASAATTTSKQERIQLISYNVVQNTPESSHPDQLVEYPSHDILTQSIALIISGSASNAYEDIPWINQLVSFSTELVHSYLHLKLLGICFGHQIFARALGAQVIRNPLGWEFGIYEVQLSLLGQTLFQDADSPAPNLLKLHQVHRDIVVDLPASIHSIGSTPNCTTHGFLLLDPPPEPDRLARPDEALSASELTRRIRLLTLQGHPEFTTTILRDALNARTRNGTDWSIVDKDSYQTALDSIHKFPHQSDHHGSFVSHKFLQILNIIT</sequence>
<gene>
    <name evidence="4" type="ORF">PCANC_00487</name>
    <name evidence="2" type="ORF">PCANC_05489</name>
    <name evidence="3" type="ORF">PCASD_11383</name>
</gene>
<dbReference type="InterPro" id="IPR029062">
    <property type="entry name" value="Class_I_gatase-like"/>
</dbReference>
<evidence type="ECO:0000259" key="1">
    <source>
        <dbReference type="Pfam" id="PF00117"/>
    </source>
</evidence>
<dbReference type="InterPro" id="IPR044992">
    <property type="entry name" value="ChyE-like"/>
</dbReference>
<evidence type="ECO:0000313" key="6">
    <source>
        <dbReference type="Proteomes" id="UP000235392"/>
    </source>
</evidence>
<dbReference type="EMBL" id="PGCJ01000787">
    <property type="protein sequence ID" value="PLW21109.1"/>
    <property type="molecule type" value="Genomic_DNA"/>
</dbReference>
<dbReference type="CDD" id="cd01741">
    <property type="entry name" value="GATase1_1"/>
    <property type="match status" value="1"/>
</dbReference>
<keyword evidence="5" id="KW-1185">Reference proteome</keyword>
<dbReference type="Proteomes" id="UP000235388">
    <property type="component" value="Unassembled WGS sequence"/>
</dbReference>
<dbReference type="EMBL" id="PGCJ01000003">
    <property type="protein sequence ID" value="PLW58373.1"/>
    <property type="molecule type" value="Genomic_DNA"/>
</dbReference>
<protein>
    <recommendedName>
        <fullName evidence="1">Glutamine amidotransferase domain-containing protein</fullName>
    </recommendedName>
</protein>
<dbReference type="GO" id="GO:0005829">
    <property type="term" value="C:cytosol"/>
    <property type="evidence" value="ECO:0007669"/>
    <property type="project" value="TreeGrafter"/>
</dbReference>
<dbReference type="PANTHER" id="PTHR42695:SF5">
    <property type="entry name" value="GLUTAMINE AMIDOTRANSFERASE YLR126C-RELATED"/>
    <property type="match status" value="1"/>
</dbReference>
<evidence type="ECO:0000313" key="3">
    <source>
        <dbReference type="EMBL" id="PLW23612.1"/>
    </source>
</evidence>